<dbReference type="GO" id="GO:0004252">
    <property type="term" value="F:serine-type endopeptidase activity"/>
    <property type="evidence" value="ECO:0007669"/>
    <property type="project" value="InterPro"/>
</dbReference>
<dbReference type="GO" id="GO:0006508">
    <property type="term" value="P:proteolysis"/>
    <property type="evidence" value="ECO:0007669"/>
    <property type="project" value="UniProtKB-KW"/>
</dbReference>
<dbReference type="SUPFAM" id="SSF50494">
    <property type="entry name" value="Trypsin-like serine proteases"/>
    <property type="match status" value="1"/>
</dbReference>
<dbReference type="InterPro" id="IPR033116">
    <property type="entry name" value="TRYPSIN_SER"/>
</dbReference>
<dbReference type="CDD" id="cd00190">
    <property type="entry name" value="Tryp_SPc"/>
    <property type="match status" value="1"/>
</dbReference>
<feature type="chain" id="PRO_5002110422" description="Peptidase S1 domain-containing protein" evidence="5">
    <location>
        <begin position="22"/>
        <end position="430"/>
    </location>
</feature>
<evidence type="ECO:0000313" key="7">
    <source>
        <dbReference type="EMBL" id="CEK49268.1"/>
    </source>
</evidence>
<feature type="compositionally biased region" description="Low complexity" evidence="4">
    <location>
        <begin position="88"/>
        <end position="100"/>
    </location>
</feature>
<evidence type="ECO:0000256" key="2">
    <source>
        <dbReference type="ARBA" id="ARBA00024195"/>
    </source>
</evidence>
<keyword evidence="3" id="KW-0645">Protease</keyword>
<dbReference type="Pfam" id="PF00089">
    <property type="entry name" value="Trypsin"/>
    <property type="match status" value="1"/>
</dbReference>
<dbReference type="Gene3D" id="2.40.10.10">
    <property type="entry name" value="Trypsin-like serine proteases"/>
    <property type="match status" value="1"/>
</dbReference>
<name>A0A0B6XZF8_9EUPU</name>
<feature type="domain" description="Peptidase S1" evidence="6">
    <location>
        <begin position="178"/>
        <end position="429"/>
    </location>
</feature>
<dbReference type="AlphaFoldDB" id="A0A0B6XZF8"/>
<dbReference type="SMART" id="SM00020">
    <property type="entry name" value="Tryp_SPc"/>
    <property type="match status" value="1"/>
</dbReference>
<protein>
    <recommendedName>
        <fullName evidence="6">Peptidase S1 domain-containing protein</fullName>
    </recommendedName>
</protein>
<evidence type="ECO:0000256" key="5">
    <source>
        <dbReference type="SAM" id="SignalP"/>
    </source>
</evidence>
<dbReference type="EMBL" id="HACG01002403">
    <property type="protein sequence ID" value="CEK49268.1"/>
    <property type="molecule type" value="Transcribed_RNA"/>
</dbReference>
<dbReference type="InterPro" id="IPR001314">
    <property type="entry name" value="Peptidase_S1A"/>
</dbReference>
<dbReference type="InterPro" id="IPR018114">
    <property type="entry name" value="TRYPSIN_HIS"/>
</dbReference>
<dbReference type="PANTHER" id="PTHR24252">
    <property type="entry name" value="ACROSIN-RELATED"/>
    <property type="match status" value="1"/>
</dbReference>
<dbReference type="FunFam" id="2.40.10.10:FF:000002">
    <property type="entry name" value="Transmembrane protease serine"/>
    <property type="match status" value="1"/>
</dbReference>
<reference evidence="7" key="1">
    <citation type="submission" date="2014-12" db="EMBL/GenBank/DDBJ databases">
        <title>Insight into the proteome of Arion vulgaris.</title>
        <authorList>
            <person name="Aradska J."/>
            <person name="Bulat T."/>
            <person name="Smidak R."/>
            <person name="Sarate P."/>
            <person name="Gangsoo J."/>
            <person name="Sialana F."/>
            <person name="Bilban M."/>
            <person name="Lubec G."/>
        </authorList>
    </citation>
    <scope>NUCLEOTIDE SEQUENCE</scope>
    <source>
        <tissue evidence="7">Skin</tissue>
    </source>
</reference>
<keyword evidence="5" id="KW-0732">Signal</keyword>
<dbReference type="PROSITE" id="PS00135">
    <property type="entry name" value="TRYPSIN_SER"/>
    <property type="match status" value="1"/>
</dbReference>
<accession>A0A0B6XZF8</accession>
<dbReference type="PRINTS" id="PR00722">
    <property type="entry name" value="CHYMOTRYPSIN"/>
</dbReference>
<dbReference type="InterPro" id="IPR001254">
    <property type="entry name" value="Trypsin_dom"/>
</dbReference>
<dbReference type="InterPro" id="IPR009003">
    <property type="entry name" value="Peptidase_S1_PA"/>
</dbReference>
<feature type="signal peptide" evidence="5">
    <location>
        <begin position="1"/>
        <end position="21"/>
    </location>
</feature>
<keyword evidence="3" id="KW-0720">Serine protease</keyword>
<keyword evidence="3" id="KW-0378">Hydrolase</keyword>
<evidence type="ECO:0000259" key="6">
    <source>
        <dbReference type="PROSITE" id="PS50240"/>
    </source>
</evidence>
<feature type="region of interest" description="Disordered" evidence="4">
    <location>
        <begin position="79"/>
        <end position="100"/>
    </location>
</feature>
<gene>
    <name evidence="7" type="primary">ORF7087</name>
</gene>
<sequence>MSHTIFGLVLTVFLTSGLVQANDIYPGRRKLTNTCLSLRGTCQLRCAGQSEVELGKLNTICGSELRCCRSHLSSRFVDSQHNGQTGAPSSSHRPSSSIPLISATSNKLSPTVLPQRSSNSQLPLKFARNTPSLSYPVPVLSFDMQKADIKTDPSFVYLNINSKSKECGVPVLGRVRRIVGGTQAERCLLPWMVYISRDPGKDDLCGGTLVSDRHVITAAHCYDYLGTNWPALYIGEYNKNEGGSKSKFVTSSYKVSVHPDYNRFTFSYDIAILTLNIPIPLENYQCMRPICLPDESHVLKVGDTCTVAGWGSTSRATDKPAVSSPSLMKTQIKVLNDNFCKNKFGNLFNSRSQLCAGDLTGSTDSCVGDSGGPLMCSRSDTNSSTHAKMPIQYLMGVISSGVTPCAQTETPALYTNIQKVRGWVQSILKI</sequence>
<dbReference type="InterPro" id="IPR043504">
    <property type="entry name" value="Peptidase_S1_PA_chymotrypsin"/>
</dbReference>
<evidence type="ECO:0000256" key="4">
    <source>
        <dbReference type="SAM" id="MobiDB-lite"/>
    </source>
</evidence>
<dbReference type="FunFam" id="2.40.10.10:FF:000068">
    <property type="entry name" value="transmembrane protease serine 2"/>
    <property type="match status" value="1"/>
</dbReference>
<dbReference type="PROSITE" id="PS00134">
    <property type="entry name" value="TRYPSIN_HIS"/>
    <property type="match status" value="1"/>
</dbReference>
<dbReference type="PROSITE" id="PS50240">
    <property type="entry name" value="TRYPSIN_DOM"/>
    <property type="match status" value="1"/>
</dbReference>
<organism evidence="7">
    <name type="scientific">Arion vulgaris</name>
    <dbReference type="NCBI Taxonomy" id="1028688"/>
    <lineage>
        <taxon>Eukaryota</taxon>
        <taxon>Metazoa</taxon>
        <taxon>Spiralia</taxon>
        <taxon>Lophotrochozoa</taxon>
        <taxon>Mollusca</taxon>
        <taxon>Gastropoda</taxon>
        <taxon>Heterobranchia</taxon>
        <taxon>Euthyneura</taxon>
        <taxon>Panpulmonata</taxon>
        <taxon>Eupulmonata</taxon>
        <taxon>Stylommatophora</taxon>
        <taxon>Helicina</taxon>
        <taxon>Arionoidea</taxon>
        <taxon>Arionidae</taxon>
        <taxon>Arion</taxon>
    </lineage>
</organism>
<proteinExistence type="inferred from homology"/>
<dbReference type="PANTHER" id="PTHR24252:SF7">
    <property type="entry name" value="HYALIN"/>
    <property type="match status" value="1"/>
</dbReference>
<keyword evidence="1" id="KW-1015">Disulfide bond</keyword>
<comment type="similarity">
    <text evidence="2">Belongs to the peptidase S1 family. CLIP subfamily.</text>
</comment>
<evidence type="ECO:0000256" key="1">
    <source>
        <dbReference type="ARBA" id="ARBA00023157"/>
    </source>
</evidence>
<evidence type="ECO:0000256" key="3">
    <source>
        <dbReference type="RuleBase" id="RU363034"/>
    </source>
</evidence>